<dbReference type="Pfam" id="PF14056">
    <property type="entry name" value="DUF4250"/>
    <property type="match status" value="1"/>
</dbReference>
<sequence>MALPNDPMILLSYVNTQLRDNYSSLSELCKSLCVDKDEITSKLSTIDYEYDENLNKFV</sequence>
<dbReference type="RefSeq" id="WP_022505776.1">
    <property type="nucleotide sequence ID" value="NZ_CP039381.1"/>
</dbReference>
<accession>A0A4P8XT64</accession>
<protein>
    <submittedName>
        <fullName evidence="1">DUF4250 domain-containing protein</fullName>
    </submittedName>
</protein>
<name>A0A4P8XT64_9FIRM</name>
<dbReference type="EMBL" id="CP039381">
    <property type="protein sequence ID" value="QCT06121.1"/>
    <property type="molecule type" value="Genomic_DNA"/>
</dbReference>
<dbReference type="Proteomes" id="UP000301475">
    <property type="component" value="Chromosome"/>
</dbReference>
<evidence type="ECO:0000313" key="2">
    <source>
        <dbReference type="Proteomes" id="UP000301475"/>
    </source>
</evidence>
<dbReference type="OrthoDB" id="6636823at2"/>
<proteinExistence type="predicted"/>
<dbReference type="InterPro" id="IPR025346">
    <property type="entry name" value="DUF4250"/>
</dbReference>
<evidence type="ECO:0000313" key="1">
    <source>
        <dbReference type="EMBL" id="QCT06121.1"/>
    </source>
</evidence>
<reference evidence="1 2" key="1">
    <citation type="submission" date="2019-04" db="EMBL/GenBank/DDBJ databases">
        <authorList>
            <person name="Embree M."/>
            <person name="Gaffney J.R."/>
        </authorList>
    </citation>
    <scope>NUCLEOTIDE SEQUENCE [LARGE SCALE GENOMIC DNA]</scope>
    <source>
        <strain evidence="1 2">JE7A12</strain>
    </source>
</reference>
<keyword evidence="2" id="KW-1185">Reference proteome</keyword>
<dbReference type="KEGG" id="ruj:E5Z56_01490"/>
<organism evidence="1 2">
    <name type="scientific">Ruminococcus bovis</name>
    <dbReference type="NCBI Taxonomy" id="2564099"/>
    <lineage>
        <taxon>Bacteria</taxon>
        <taxon>Bacillati</taxon>
        <taxon>Bacillota</taxon>
        <taxon>Clostridia</taxon>
        <taxon>Eubacteriales</taxon>
        <taxon>Oscillospiraceae</taxon>
        <taxon>Ruminococcus</taxon>
    </lineage>
</organism>
<dbReference type="AlphaFoldDB" id="A0A4P8XT64"/>
<gene>
    <name evidence="1" type="ORF">E5Z56_01490</name>
</gene>